<dbReference type="EMBL" id="BA000058">
    <property type="protein sequence ID" value="BAO04793.1"/>
    <property type="molecule type" value="Genomic_DNA"/>
</dbReference>
<sequence length="88" mass="10104">MNNNLKEEYCKGYLDGFKEGYKKAMGNDINLNNKDFQPINPCPHCGRELNSKSVIKYNDSNDIYGMSDSCTMAIKHYCICGYEKIEEC</sequence>
<dbReference type="Proteomes" id="UP000054164">
    <property type="component" value="Unassembled WGS sequence"/>
</dbReference>
<protein>
    <submittedName>
        <fullName evidence="1">Uncharacterized protein</fullName>
    </submittedName>
</protein>
<gene>
    <name evidence="1" type="ORF">CBO05P1_074</name>
</gene>
<reference evidence="1" key="1">
    <citation type="submission" date="2013-10" db="EMBL/GenBank/DDBJ databases">
        <title>Draft genome sequence of Clostridium botulinum type B strain Osaka05.</title>
        <authorList>
            <person name="Sakaguchi Y."/>
            <person name="Hosomi K."/>
            <person name="Uchiyama J."/>
            <person name="Ogura Y."/>
            <person name="Sakaguchi M."/>
            <person name="Kohda T."/>
            <person name="Mukamoto M."/>
            <person name="Misawa N."/>
            <person name="Matsuzaki S."/>
            <person name="Hayashi T."/>
            <person name="Kozaki S."/>
        </authorList>
    </citation>
    <scope>NUCLEOTIDE SEQUENCE</scope>
    <source>
        <strain evidence="1">Osaka05</strain>
    </source>
</reference>
<name>A0A060N8M0_CLOBO</name>
<dbReference type="AlphaFoldDB" id="A0A060N8M0"/>
<dbReference type="RefSeq" id="WP_030031843.1">
    <property type="nucleotide sequence ID" value="NZ_BA000058.1"/>
</dbReference>
<evidence type="ECO:0000313" key="1">
    <source>
        <dbReference type="EMBL" id="BAO04793.1"/>
    </source>
</evidence>
<dbReference type="HOGENOM" id="CLU_2463587_0_0_9"/>
<proteinExistence type="predicted"/>
<organism evidence="1">
    <name type="scientific">Clostridium botulinum B str. Osaka05</name>
    <dbReference type="NCBI Taxonomy" id="1407017"/>
    <lineage>
        <taxon>Bacteria</taxon>
        <taxon>Bacillati</taxon>
        <taxon>Bacillota</taxon>
        <taxon>Clostridia</taxon>
        <taxon>Eubacteriales</taxon>
        <taxon>Clostridiaceae</taxon>
        <taxon>Clostridium</taxon>
    </lineage>
</organism>
<accession>A0A060N8M0</accession>